<dbReference type="RefSeq" id="WP_173731417.1">
    <property type="nucleotide sequence ID" value="NZ_JABTTE010000013.1"/>
</dbReference>
<sequence>MKKFFIIYANIFAIIWIGTGLHALISGQPKAFNTLLFGLAFSIVIFLASWFSYWMINRIKQIDAMAREITTKK</sequence>
<keyword evidence="1" id="KW-0812">Transmembrane</keyword>
<feature type="transmembrane region" description="Helical" evidence="1">
    <location>
        <begin position="7"/>
        <end position="25"/>
    </location>
</feature>
<accession>A0A8J8GFJ3</accession>
<keyword evidence="1" id="KW-1133">Transmembrane helix</keyword>
<reference evidence="2" key="1">
    <citation type="submission" date="2020-06" db="EMBL/GenBank/DDBJ databases">
        <title>A novel thermopfilic bacterium from Erzurum, Turkey.</title>
        <authorList>
            <person name="Adiguzel A."/>
            <person name="Ay H."/>
            <person name="Baltaci M.O."/>
        </authorList>
    </citation>
    <scope>NUCLEOTIDE SEQUENCE</scope>
    <source>
        <strain evidence="2">P2</strain>
    </source>
</reference>
<protein>
    <submittedName>
        <fullName evidence="2">Uncharacterized protein</fullName>
    </submittedName>
</protein>
<organism evidence="2 3">
    <name type="scientific">Calidifontibacillus erzurumensis</name>
    <dbReference type="NCBI Taxonomy" id="2741433"/>
    <lineage>
        <taxon>Bacteria</taxon>
        <taxon>Bacillati</taxon>
        <taxon>Bacillota</taxon>
        <taxon>Bacilli</taxon>
        <taxon>Bacillales</taxon>
        <taxon>Bacillaceae</taxon>
        <taxon>Calidifontibacillus/Schinkia group</taxon>
        <taxon>Calidifontibacillus</taxon>
    </lineage>
</organism>
<dbReference type="Proteomes" id="UP000625804">
    <property type="component" value="Unassembled WGS sequence"/>
</dbReference>
<feature type="transmembrane region" description="Helical" evidence="1">
    <location>
        <begin position="31"/>
        <end position="56"/>
    </location>
</feature>
<dbReference type="EMBL" id="JABTTE010000013">
    <property type="protein sequence ID" value="NSL52211.1"/>
    <property type="molecule type" value="Genomic_DNA"/>
</dbReference>
<evidence type="ECO:0000313" key="3">
    <source>
        <dbReference type="Proteomes" id="UP000625804"/>
    </source>
</evidence>
<proteinExistence type="predicted"/>
<evidence type="ECO:0000313" key="2">
    <source>
        <dbReference type="EMBL" id="NSL52211.1"/>
    </source>
</evidence>
<keyword evidence="3" id="KW-1185">Reference proteome</keyword>
<dbReference type="AlphaFoldDB" id="A0A8J8GFJ3"/>
<comment type="caution">
    <text evidence="2">The sequence shown here is derived from an EMBL/GenBank/DDBJ whole genome shotgun (WGS) entry which is preliminary data.</text>
</comment>
<gene>
    <name evidence="2" type="ORF">HR057_10650</name>
</gene>
<keyword evidence="1" id="KW-0472">Membrane</keyword>
<name>A0A8J8GFJ3_9BACI</name>
<evidence type="ECO:0000256" key="1">
    <source>
        <dbReference type="SAM" id="Phobius"/>
    </source>
</evidence>